<reference evidence="3 5" key="2">
    <citation type="journal article" date="2014" name="Int. J. Syst. Evol. Microbiol.">
        <title>Complete genome sequence of Corynebacterium casei LMG S-19264T (=DSM 44701T), isolated from a smear-ripened cheese.</title>
        <authorList>
            <consortium name="US DOE Joint Genome Institute (JGI-PGF)"/>
            <person name="Walter F."/>
            <person name="Albersmeier A."/>
            <person name="Kalinowski J."/>
            <person name="Ruckert C."/>
        </authorList>
    </citation>
    <scope>NUCLEOTIDE SEQUENCE [LARGE SCALE GENOMIC DNA]</scope>
    <source>
        <strain evidence="3 5">NBRC 114545</strain>
    </source>
</reference>
<keyword evidence="2" id="KW-0067">ATP-binding</keyword>
<dbReference type="Proteomes" id="UP001157039">
    <property type="component" value="Unassembled WGS sequence"/>
</dbReference>
<keyword evidence="2" id="KW-0547">Nucleotide-binding</keyword>
<evidence type="ECO:0000313" key="5">
    <source>
        <dbReference type="Proteomes" id="UP001157039"/>
    </source>
</evidence>
<keyword evidence="4" id="KW-1185">Reference proteome</keyword>
<reference evidence="2" key="3">
    <citation type="submission" date="2018-03" db="EMBL/GenBank/DDBJ databases">
        <authorList>
            <person name="Jeon C.O."/>
        </authorList>
    </citation>
    <scope>NUCLEOTIDE SEQUENCE</scope>
    <source>
        <strain evidence="2">JCM 31126</strain>
    </source>
</reference>
<gene>
    <name evidence="2" type="ORF">C7K38_05780</name>
    <name evidence="3" type="ORF">GCM10025885_14960</name>
</gene>
<protein>
    <submittedName>
        <fullName evidence="2">ABC transporter ATP-binding protein</fullName>
    </submittedName>
</protein>
<dbReference type="Pfam" id="PF01243">
    <property type="entry name" value="PNPOx_N"/>
    <property type="match status" value="1"/>
</dbReference>
<reference evidence="2 4" key="1">
    <citation type="journal article" date="2012" name="Int. J. Syst. Evol. Microbiol.">
        <title>Characterization of Tetragenococcus strains from sugar thick juice reveals a novel species, Tetragenococcus osmophilus sp. nov., and divides Tetragenococcus halophilus into two subspecies, T. halophilus subsp. halophilus subsp. nov. and T. halophilus subsp. flandriensis subsp. nov.</title>
        <authorList>
            <person name="Juste A."/>
            <person name="Van Trappen S."/>
            <person name="Verreth C."/>
            <person name="Cleenwerck I."/>
            <person name="De Vos P."/>
            <person name="Lievens B."/>
            <person name="Willems K.A."/>
        </authorList>
    </citation>
    <scope>NUCLEOTIDE SEQUENCE [LARGE SCALE GENOMIC DNA]</scope>
    <source>
        <strain evidence="2 4">JCM 31126</strain>
    </source>
</reference>
<reference evidence="3" key="4">
    <citation type="submission" date="2023-02" db="EMBL/GenBank/DDBJ databases">
        <authorList>
            <person name="Sun Q."/>
            <person name="Mori K."/>
        </authorList>
    </citation>
    <scope>NUCLEOTIDE SEQUENCE</scope>
    <source>
        <strain evidence="3">NBRC 114545</strain>
    </source>
</reference>
<dbReference type="AlphaFoldDB" id="A0AA38CZD1"/>
<dbReference type="RefSeq" id="WP_123935403.1">
    <property type="nucleotide sequence ID" value="NZ_BSUW01000001.1"/>
</dbReference>
<feature type="domain" description="Pyridoxamine 5'-phosphate oxidase N-terminal" evidence="1">
    <location>
        <begin position="13"/>
        <end position="119"/>
    </location>
</feature>
<proteinExistence type="predicted"/>
<name>A0AA38CZD1_9ENTE</name>
<evidence type="ECO:0000313" key="4">
    <source>
        <dbReference type="Proteomes" id="UP000268310"/>
    </source>
</evidence>
<evidence type="ECO:0000313" key="2">
    <source>
        <dbReference type="EMBL" id="AYW47911.1"/>
    </source>
</evidence>
<dbReference type="InterPro" id="IPR011576">
    <property type="entry name" value="Pyridox_Oxase_N"/>
</dbReference>
<dbReference type="Gene3D" id="2.30.110.10">
    <property type="entry name" value="Electron Transport, Fmn-binding Protein, Chain A"/>
    <property type="match status" value="1"/>
</dbReference>
<dbReference type="GO" id="GO:0005524">
    <property type="term" value="F:ATP binding"/>
    <property type="evidence" value="ECO:0007669"/>
    <property type="project" value="UniProtKB-KW"/>
</dbReference>
<sequence length="145" mass="16857">MKTQDIMKILEKDMKVAIFATVDENNHPHARPINIGVANEEGVFFMTSPKTNFYQQMQSNSKIAITGFLEEEYLIQVIRIEGKVRKLGKEKLQEVLQDNSYIDQVYPDKEEQQSVQVFQLYEGEGFYHSLTQGHKYTFTIQSSEQ</sequence>
<dbReference type="SUPFAM" id="SSF50475">
    <property type="entry name" value="FMN-binding split barrel"/>
    <property type="match status" value="1"/>
</dbReference>
<accession>A0AA38CZD1</accession>
<dbReference type="EMBL" id="CP027783">
    <property type="protein sequence ID" value="AYW47911.1"/>
    <property type="molecule type" value="Genomic_DNA"/>
</dbReference>
<dbReference type="EMBL" id="BSUW01000001">
    <property type="protein sequence ID" value="GMA72447.1"/>
    <property type="molecule type" value="Genomic_DNA"/>
</dbReference>
<dbReference type="InterPro" id="IPR012349">
    <property type="entry name" value="Split_barrel_FMN-bd"/>
</dbReference>
<evidence type="ECO:0000259" key="1">
    <source>
        <dbReference type="Pfam" id="PF01243"/>
    </source>
</evidence>
<dbReference type="KEGG" id="too:C7K38_05780"/>
<dbReference type="Proteomes" id="UP000268310">
    <property type="component" value="Chromosome"/>
</dbReference>
<organism evidence="3 5">
    <name type="scientific">Tetragenococcus osmophilus</name>
    <dbReference type="NCBI Taxonomy" id="526944"/>
    <lineage>
        <taxon>Bacteria</taxon>
        <taxon>Bacillati</taxon>
        <taxon>Bacillota</taxon>
        <taxon>Bacilli</taxon>
        <taxon>Lactobacillales</taxon>
        <taxon>Enterococcaceae</taxon>
        <taxon>Tetragenococcus</taxon>
    </lineage>
</organism>
<evidence type="ECO:0000313" key="3">
    <source>
        <dbReference type="EMBL" id="GMA72447.1"/>
    </source>
</evidence>